<name>A0A3N6SJH9_9GAMM</name>
<dbReference type="PROSITE" id="PS50181">
    <property type="entry name" value="FBOX"/>
    <property type="match status" value="1"/>
</dbReference>
<evidence type="ECO:0000259" key="1">
    <source>
        <dbReference type="PROSITE" id="PS50181"/>
    </source>
</evidence>
<dbReference type="EMBL" id="RHHM01000009">
    <property type="protein sequence ID" value="RQM37756.1"/>
    <property type="molecule type" value="Genomic_DNA"/>
</dbReference>
<feature type="domain" description="F-box" evidence="1">
    <location>
        <begin position="5"/>
        <end position="52"/>
    </location>
</feature>
<protein>
    <recommendedName>
        <fullName evidence="1">F-box domain-containing protein</fullName>
    </recommendedName>
</protein>
<accession>A0A3N6SJH9</accession>
<reference evidence="2 3" key="1">
    <citation type="submission" date="2018-10" db="EMBL/GenBank/DDBJ databases">
        <title>Draft genome sequence for the type isolate of Erwinia psidii, agent causal of bacterial blight in guava (Psidium guajava) and wilt and die-back of Eucalyptus spp.</title>
        <authorList>
            <person name="Hermenegildo P.S."/>
            <person name="Santos S.A."/>
            <person name="Guimaraes L.M.S."/>
            <person name="Vidigal P.M.P."/>
            <person name="Pereira I.C."/>
            <person name="Badel J.L."/>
            <person name="Alfenas-Zerbini P."/>
            <person name="Ferreira M.A.S.V."/>
            <person name="Alfenas A.C."/>
        </authorList>
    </citation>
    <scope>NUCLEOTIDE SEQUENCE [LARGE SCALE GENOMIC DNA]</scope>
    <source>
        <strain evidence="2 3">IBSBF 435</strain>
    </source>
</reference>
<evidence type="ECO:0000313" key="2">
    <source>
        <dbReference type="EMBL" id="RQM37756.1"/>
    </source>
</evidence>
<dbReference type="AlphaFoldDB" id="A0A3N6SJH9"/>
<comment type="caution">
    <text evidence="2">The sequence shown here is derived from an EMBL/GenBank/DDBJ whole genome shotgun (WGS) entry which is preliminary data.</text>
</comment>
<evidence type="ECO:0000313" key="3">
    <source>
        <dbReference type="Proteomes" id="UP000279457"/>
    </source>
</evidence>
<dbReference type="Proteomes" id="UP000279457">
    <property type="component" value="Unassembled WGS sequence"/>
</dbReference>
<dbReference type="InterPro" id="IPR001810">
    <property type="entry name" value="F-box_dom"/>
</dbReference>
<proteinExistence type="predicted"/>
<organism evidence="2 3">
    <name type="scientific">Erwinia psidii</name>
    <dbReference type="NCBI Taxonomy" id="69224"/>
    <lineage>
        <taxon>Bacteria</taxon>
        <taxon>Pseudomonadati</taxon>
        <taxon>Pseudomonadota</taxon>
        <taxon>Gammaproteobacteria</taxon>
        <taxon>Enterobacterales</taxon>
        <taxon>Erwiniaceae</taxon>
        <taxon>Erwinia</taxon>
    </lineage>
</organism>
<gene>
    <name evidence="2" type="ORF">EB241_12890</name>
</gene>
<sequence>MLAHVTNITNLPVELQQKIAFNLTPQDYENLRKSAPTLKNNLESSDSIYEKLRNGQYHGEYKKTLQAFVSRPVRDFLKSTQGENLFNAIKSIDVTKNDNAIFIKYKNPINGTLNNIDDIFHWNLNQNNNSFPVLSNYSQGEKTIILSKEKITKKDIKNIFNSLSETFNSTEKYERYFIATVAIKIKTLLCNHPPKEISKDKMEEIFHGYTNILKASEDVNF</sequence>
<keyword evidence="3" id="KW-1185">Reference proteome</keyword>